<keyword evidence="2" id="KW-0472">Membrane</keyword>
<evidence type="ECO:0000256" key="1">
    <source>
        <dbReference type="SAM" id="Coils"/>
    </source>
</evidence>
<evidence type="ECO:0000313" key="5">
    <source>
        <dbReference type="Proteomes" id="UP001597227"/>
    </source>
</evidence>
<dbReference type="Pfam" id="PF13455">
    <property type="entry name" value="MUG113"/>
    <property type="match status" value="1"/>
</dbReference>
<feature type="coiled-coil region" evidence="1">
    <location>
        <begin position="40"/>
        <end position="157"/>
    </location>
</feature>
<evidence type="ECO:0000259" key="3">
    <source>
        <dbReference type="SMART" id="SM00974"/>
    </source>
</evidence>
<gene>
    <name evidence="4" type="ORF">ACFSFW_10300</name>
</gene>
<dbReference type="Proteomes" id="UP001597227">
    <property type="component" value="Unassembled WGS sequence"/>
</dbReference>
<keyword evidence="1" id="KW-0175">Coiled coil</keyword>
<keyword evidence="2" id="KW-1133">Transmembrane helix</keyword>
<keyword evidence="5" id="KW-1185">Reference proteome</keyword>
<protein>
    <submittedName>
        <fullName evidence="4">DUF4041 domain-containing protein</fullName>
    </submittedName>
</protein>
<feature type="transmembrane region" description="Helical" evidence="2">
    <location>
        <begin position="6"/>
        <end position="35"/>
    </location>
</feature>
<feature type="coiled-coil region" evidence="1">
    <location>
        <begin position="393"/>
        <end position="479"/>
    </location>
</feature>
<dbReference type="RefSeq" id="WP_388037750.1">
    <property type="nucleotide sequence ID" value="NZ_JBHUEK010000015.1"/>
</dbReference>
<keyword evidence="2" id="KW-0812">Transmembrane</keyword>
<dbReference type="SMART" id="SM00974">
    <property type="entry name" value="T5orf172"/>
    <property type="match status" value="1"/>
</dbReference>
<comment type="caution">
    <text evidence="4">The sequence shown here is derived from an EMBL/GenBank/DDBJ whole genome shotgun (WGS) entry which is preliminary data.</text>
</comment>
<dbReference type="InterPro" id="IPR025280">
    <property type="entry name" value="SNIPE"/>
</dbReference>
<evidence type="ECO:0000313" key="4">
    <source>
        <dbReference type="EMBL" id="MFD1779058.1"/>
    </source>
</evidence>
<proteinExistence type="predicted"/>
<dbReference type="Pfam" id="PF13250">
    <property type="entry name" value="SNIPE"/>
    <property type="match status" value="1"/>
</dbReference>
<sequence>MNNNKWYISTWFIALLFAFWFLVIPLITGVFLLYIQKREKVNYQRQVEQLMITNKELMSREKEIELRGKEIERQFIEKQKELIEMESIHRERLAEISKKHEILLKEKEHAIKEEIEKQKNVLFEKEEKLKELLEEHQQKLLQLTRNKEEELSKLEVKHQQKLLLVTKEREEELISREQNIKVKEKDIQLTFLEKQEEISKLEMEHKQNLIWMTKKREEELVSREMSVSKKENEIEEIIAKGQDEVNKLQIEIKRSTEKSNILKSMIITLEDEVLYQSFGFYDTRFDLENSEEYKHYLELVRNAQKKLVKENRAALTKIYPDHTGMLKKDSLKNNNIKLAIRSFNNECDSVISKVKFNNVEMSEKRIRASFQHINELNHHNSIELTDEFLHLKLEELFLAYEYAQKKQEEKEEQRRINEEIREERKAQQELEEQLKILNKEEKHIENVMQHASQFSEQRVNELKTRLEEIRRQKEDVDYRVKNTKAGYIYVISNIGSFGENIYKIGMTRRLEPMDRVRELGGASVPFRFDVHAVIFSDNAPELEASLHRTFSHRRVNKINERKEFFNVRLEEIKKVVNQNHNAVIEFTMVADAKEYRETMKLEEKIAEQYIV</sequence>
<feature type="domain" description="Bacteriophage T5 Orf172 DNA-binding" evidence="3">
    <location>
        <begin position="496"/>
        <end position="579"/>
    </location>
</feature>
<accession>A0ABW4MMA3</accession>
<dbReference type="InterPro" id="IPR018306">
    <property type="entry name" value="Phage_T5_Orf172_DNA-bd"/>
</dbReference>
<dbReference type="EMBL" id="JBHUEK010000015">
    <property type="protein sequence ID" value="MFD1779058.1"/>
    <property type="molecule type" value="Genomic_DNA"/>
</dbReference>
<name>A0ABW4MMA3_9BACI</name>
<evidence type="ECO:0000256" key="2">
    <source>
        <dbReference type="SAM" id="Phobius"/>
    </source>
</evidence>
<feature type="coiled-coil region" evidence="1">
    <location>
        <begin position="231"/>
        <end position="258"/>
    </location>
</feature>
<organism evidence="4 5">
    <name type="scientific">Fredinandcohnia salidurans</name>
    <dbReference type="NCBI Taxonomy" id="2595041"/>
    <lineage>
        <taxon>Bacteria</taxon>
        <taxon>Bacillati</taxon>
        <taxon>Bacillota</taxon>
        <taxon>Bacilli</taxon>
        <taxon>Bacillales</taxon>
        <taxon>Bacillaceae</taxon>
        <taxon>Fredinandcohnia</taxon>
    </lineage>
</organism>
<reference evidence="5" key="1">
    <citation type="journal article" date="2019" name="Int. J. Syst. Evol. Microbiol.">
        <title>The Global Catalogue of Microorganisms (GCM) 10K type strain sequencing project: providing services to taxonomists for standard genome sequencing and annotation.</title>
        <authorList>
            <consortium name="The Broad Institute Genomics Platform"/>
            <consortium name="The Broad Institute Genome Sequencing Center for Infectious Disease"/>
            <person name="Wu L."/>
            <person name="Ma J."/>
        </authorList>
    </citation>
    <scope>NUCLEOTIDE SEQUENCE [LARGE SCALE GENOMIC DNA]</scope>
    <source>
        <strain evidence="5">CCUG 15531</strain>
    </source>
</reference>